<proteinExistence type="predicted"/>
<reference evidence="1 2" key="1">
    <citation type="journal article" date="2015" name="Stand. Genomic Sci.">
        <title>Genomic Encyclopedia of Bacterial and Archaeal Type Strains, Phase III: the genomes of soil and plant-associated and newly described type strains.</title>
        <authorList>
            <person name="Whitman W.B."/>
            <person name="Woyke T."/>
            <person name="Klenk H.P."/>
            <person name="Zhou Y."/>
            <person name="Lilburn T.G."/>
            <person name="Beck B.J."/>
            <person name="De Vos P."/>
            <person name="Vandamme P."/>
            <person name="Eisen J.A."/>
            <person name="Garrity G."/>
            <person name="Hugenholtz P."/>
            <person name="Kyrpides N.C."/>
        </authorList>
    </citation>
    <scope>NUCLEOTIDE SEQUENCE [LARGE SCALE GENOMIC DNA]</scope>
    <source>
        <strain evidence="1 2">VKM Ac-2538</strain>
    </source>
</reference>
<name>A0ABY2BEV1_9ACTN</name>
<keyword evidence="2" id="KW-1185">Reference proteome</keyword>
<comment type="caution">
    <text evidence="1">The sequence shown here is derived from an EMBL/GenBank/DDBJ whole genome shotgun (WGS) entry which is preliminary data.</text>
</comment>
<accession>A0ABY2BEV1</accession>
<dbReference type="Proteomes" id="UP000295818">
    <property type="component" value="Unassembled WGS sequence"/>
</dbReference>
<dbReference type="EMBL" id="SLWM01000013">
    <property type="protein sequence ID" value="TCO17921.1"/>
    <property type="molecule type" value="Genomic_DNA"/>
</dbReference>
<dbReference type="RefSeq" id="WP_132192145.1">
    <property type="nucleotide sequence ID" value="NZ_SLWM01000013.1"/>
</dbReference>
<evidence type="ECO:0000313" key="2">
    <source>
        <dbReference type="Proteomes" id="UP000295818"/>
    </source>
</evidence>
<protein>
    <submittedName>
        <fullName evidence="1">Uncharacterized protein</fullName>
    </submittedName>
</protein>
<organism evidence="1 2">
    <name type="scientific">Kribbella orskensis</name>
    <dbReference type="NCBI Taxonomy" id="2512216"/>
    <lineage>
        <taxon>Bacteria</taxon>
        <taxon>Bacillati</taxon>
        <taxon>Actinomycetota</taxon>
        <taxon>Actinomycetes</taxon>
        <taxon>Propionibacteriales</taxon>
        <taxon>Kribbellaceae</taxon>
        <taxon>Kribbella</taxon>
    </lineage>
</organism>
<evidence type="ECO:0000313" key="1">
    <source>
        <dbReference type="EMBL" id="TCO17921.1"/>
    </source>
</evidence>
<gene>
    <name evidence="1" type="ORF">EV644_113151</name>
</gene>
<sequence length="83" mass="8902">MRTSEVHKSSYEVVVLGELGPAVLAFCARPPTHSETSRAFQLRLHDGQSIADLAAMLQAAGLVILSIRLVSPRETWVATSVSA</sequence>